<reference evidence="2 3" key="1">
    <citation type="submission" date="2019-07" db="EMBL/GenBank/DDBJ databases">
        <title>Whole genome shotgun sequence of Knoellia locipacati NBRC 109775.</title>
        <authorList>
            <person name="Hosoyama A."/>
            <person name="Uohara A."/>
            <person name="Ohji S."/>
            <person name="Ichikawa N."/>
        </authorList>
    </citation>
    <scope>NUCLEOTIDE SEQUENCE [LARGE SCALE GENOMIC DNA]</scope>
    <source>
        <strain evidence="2 3">NBRC 109775</strain>
    </source>
</reference>
<evidence type="ECO:0000313" key="2">
    <source>
        <dbReference type="EMBL" id="GEQ14720.1"/>
    </source>
</evidence>
<dbReference type="EMBL" id="BKBA01000009">
    <property type="protein sequence ID" value="GEQ14720.1"/>
    <property type="molecule type" value="Genomic_DNA"/>
</dbReference>
<gene>
    <name evidence="2" type="ORF">KLO01_27670</name>
</gene>
<comment type="caution">
    <text evidence="2">The sequence shown here is derived from an EMBL/GenBank/DDBJ whole genome shotgun (WGS) entry which is preliminary data.</text>
</comment>
<feature type="region of interest" description="Disordered" evidence="1">
    <location>
        <begin position="1"/>
        <end position="39"/>
    </location>
</feature>
<dbReference type="Proteomes" id="UP000321793">
    <property type="component" value="Unassembled WGS sequence"/>
</dbReference>
<evidence type="ECO:0000313" key="3">
    <source>
        <dbReference type="Proteomes" id="UP000321793"/>
    </source>
</evidence>
<feature type="compositionally biased region" description="Basic and acidic residues" evidence="1">
    <location>
        <begin position="15"/>
        <end position="24"/>
    </location>
</feature>
<sequence length="58" mass="6519">MPGPEKRLPGQSNADYERPRRDPNAEFLGTHAVSGGGDPSQVMRVAQLILDWFGRRKR</sequence>
<accession>A0A512T3A9</accession>
<proteinExistence type="predicted"/>
<dbReference type="RefSeq" id="WP_186828056.1">
    <property type="nucleotide sequence ID" value="NZ_BAABDN010000002.1"/>
</dbReference>
<keyword evidence="3" id="KW-1185">Reference proteome</keyword>
<evidence type="ECO:0000256" key="1">
    <source>
        <dbReference type="SAM" id="MobiDB-lite"/>
    </source>
</evidence>
<dbReference type="AlphaFoldDB" id="A0A512T3A9"/>
<organism evidence="2 3">
    <name type="scientific">Knoellia locipacati</name>
    <dbReference type="NCBI Taxonomy" id="882824"/>
    <lineage>
        <taxon>Bacteria</taxon>
        <taxon>Bacillati</taxon>
        <taxon>Actinomycetota</taxon>
        <taxon>Actinomycetes</taxon>
        <taxon>Micrococcales</taxon>
        <taxon>Intrasporangiaceae</taxon>
        <taxon>Knoellia</taxon>
    </lineage>
</organism>
<name>A0A512T3A9_9MICO</name>
<protein>
    <submittedName>
        <fullName evidence="2">Uncharacterized protein</fullName>
    </submittedName>
</protein>